<dbReference type="Pfam" id="PF24883">
    <property type="entry name" value="NPHP3_N"/>
    <property type="match status" value="1"/>
</dbReference>
<gene>
    <name evidence="3" type="ORF">V5O48_016702</name>
</gene>
<dbReference type="InterPro" id="IPR056884">
    <property type="entry name" value="NPHP3-like_N"/>
</dbReference>
<dbReference type="EMBL" id="JBAHYK010002320">
    <property type="protein sequence ID" value="KAL0565322.1"/>
    <property type="molecule type" value="Genomic_DNA"/>
</dbReference>
<proteinExistence type="predicted"/>
<dbReference type="Gene3D" id="3.40.50.300">
    <property type="entry name" value="P-loop containing nucleotide triphosphate hydrolases"/>
    <property type="match status" value="1"/>
</dbReference>
<dbReference type="InterPro" id="IPR027417">
    <property type="entry name" value="P-loop_NTPase"/>
</dbReference>
<dbReference type="PANTHER" id="PTHR10039">
    <property type="entry name" value="AMELOGENIN"/>
    <property type="match status" value="1"/>
</dbReference>
<feature type="domain" description="NACHT" evidence="2">
    <location>
        <begin position="531"/>
        <end position="688"/>
    </location>
</feature>
<dbReference type="PANTHER" id="PTHR10039:SF14">
    <property type="entry name" value="NACHT DOMAIN-CONTAINING PROTEIN"/>
    <property type="match status" value="1"/>
</dbReference>
<comment type="caution">
    <text evidence="3">The sequence shown here is derived from an EMBL/GenBank/DDBJ whole genome shotgun (WGS) entry which is preliminary data.</text>
</comment>
<dbReference type="Proteomes" id="UP001465976">
    <property type="component" value="Unassembled WGS sequence"/>
</dbReference>
<sequence>MSLNTMDISIPQDRGLNVAAETKQGEDVYSGPTRIVLMKRKSFLRDPSSAWLIGEQIKAPRTDILGDTLEEFVLVVESSGGETLREAKWDWSLGGWPLGTVLIRGSCRTENMTIKLQRKEHLGVYQSTIASGQLTSKEVEAAIHACHNQLEISLVIQSQSVNGRRLPLIVEIDTPSLLPVWITSVKCSSWALKVAESPDGIKDKTLESLDLVFKSVQGETFRESLWNSSHELWDIGLPLLRGTASERLSKELRRKRRIGILYETLATVVLNLEELEQARKESKKEITKVFVLSRENKLNVGELVLAIQIGALDMPPTDIRRFALPPSVSQILENISVVTGVVDKLSELHPVAELAWLIASVPLQLLQSKRELDDRLVDLIETMSQVYGCATVKNDPLRGYGEFQPLFDTMIQESVGCFLFIYNYISKGHSKNIANAPRKVKEFTQTFRKLKGQFRYAQQYTTTVTTLSTKVMVANIDKKIDLHQVKAELGRELGNSLRFQLPSDLSRCLEKTRQHTMARILGWIESEGEGSLLWLSGIAGSGKTTVMATLHDSLTEVGSRTPLAAYVRFHRNDFSSPSKFVAALAYGLVSFDKLLGAQLAKSLDARPNIFQKPLKEQFESLIVEPLGEYLGKPTKKGRGRIVVMVDGLDECMEAPGGSDTFLDLLNLLSNPKTFANLPFLRFIVASRPEEPIRRRFARPEQNHVLHFPLDTSSNETRSDIYYYFHVKFEEIFQIDPDFEAFCLERNALYLYVLAERSSGLFIWAVTVLERIERALQLSLPQDSLDSLNKLYSTVLNAIAAEQGDQDIKAYMAPILGLIIAFGKIFGLRDTETRGLLLTPSILTALLNRLGYPVHGIPSVLSQLGSVIEGVDSRQSRLILLHKSFDDYLTDEGRAGEWFVDVKGDWSTKLAESCTGIVHSNIFSNKPDYSNLSFFTHCHWTFASGTQSISSDTSPPSELSAMFSDILHRGFLRWIYICTDPRRWGKMKRSYMCNIALSRFSFSPRITAHALEILQEIGSVYANDAVRLNAHLSEHLQILLLSMLRGEMPAFSKCYMSLFPQIIPSSQRKDFHTILKAISEISHSESADHMELFKPVPLKRDTTNFEPIVGIPDDEVLYSMLQDLIVGSEIDIDGVMEELGMVVDGVTEEEED</sequence>
<evidence type="ECO:0000256" key="1">
    <source>
        <dbReference type="ARBA" id="ARBA00022737"/>
    </source>
</evidence>
<keyword evidence="1" id="KW-0677">Repeat</keyword>
<dbReference type="InterPro" id="IPR007111">
    <property type="entry name" value="NACHT_NTPase"/>
</dbReference>
<name>A0ABR3ER08_9AGAR</name>
<reference evidence="3 4" key="1">
    <citation type="submission" date="2024-02" db="EMBL/GenBank/DDBJ databases">
        <title>A draft genome for the cacao thread blight pathogen Marasmius crinis-equi.</title>
        <authorList>
            <person name="Cohen S.P."/>
            <person name="Baruah I.K."/>
            <person name="Amoako-Attah I."/>
            <person name="Bukari Y."/>
            <person name="Meinhardt L.W."/>
            <person name="Bailey B.A."/>
        </authorList>
    </citation>
    <scope>NUCLEOTIDE SEQUENCE [LARGE SCALE GENOMIC DNA]</scope>
    <source>
        <strain evidence="3 4">GH-76</strain>
    </source>
</reference>
<dbReference type="PROSITE" id="PS50837">
    <property type="entry name" value="NACHT"/>
    <property type="match status" value="1"/>
</dbReference>
<evidence type="ECO:0000313" key="4">
    <source>
        <dbReference type="Proteomes" id="UP001465976"/>
    </source>
</evidence>
<keyword evidence="4" id="KW-1185">Reference proteome</keyword>
<organism evidence="3 4">
    <name type="scientific">Marasmius crinis-equi</name>
    <dbReference type="NCBI Taxonomy" id="585013"/>
    <lineage>
        <taxon>Eukaryota</taxon>
        <taxon>Fungi</taxon>
        <taxon>Dikarya</taxon>
        <taxon>Basidiomycota</taxon>
        <taxon>Agaricomycotina</taxon>
        <taxon>Agaricomycetes</taxon>
        <taxon>Agaricomycetidae</taxon>
        <taxon>Agaricales</taxon>
        <taxon>Marasmiineae</taxon>
        <taxon>Marasmiaceae</taxon>
        <taxon>Marasmius</taxon>
    </lineage>
</organism>
<accession>A0ABR3ER08</accession>
<protein>
    <recommendedName>
        <fullName evidence="2">NACHT domain-containing protein</fullName>
    </recommendedName>
</protein>
<evidence type="ECO:0000259" key="2">
    <source>
        <dbReference type="PROSITE" id="PS50837"/>
    </source>
</evidence>
<evidence type="ECO:0000313" key="3">
    <source>
        <dbReference type="EMBL" id="KAL0565322.1"/>
    </source>
</evidence>
<dbReference type="SUPFAM" id="SSF52540">
    <property type="entry name" value="P-loop containing nucleoside triphosphate hydrolases"/>
    <property type="match status" value="1"/>
</dbReference>